<reference evidence="1 2" key="1">
    <citation type="submission" date="2019-06" db="EMBL/GenBank/DDBJ databases">
        <authorList>
            <person name="Livingstone P."/>
            <person name="Whitworth D."/>
        </authorList>
    </citation>
    <scope>NUCLEOTIDE SEQUENCE [LARGE SCALE GENOMIC DNA]</scope>
    <source>
        <strain evidence="1 2">AM401</strain>
    </source>
</reference>
<evidence type="ECO:0000313" key="1">
    <source>
        <dbReference type="EMBL" id="TQF08918.1"/>
    </source>
</evidence>
<evidence type="ECO:0000313" key="2">
    <source>
        <dbReference type="Proteomes" id="UP000315369"/>
    </source>
</evidence>
<accession>A0A540WIS1</accession>
<dbReference type="AlphaFoldDB" id="A0A540WIS1"/>
<dbReference type="Proteomes" id="UP000315369">
    <property type="component" value="Unassembled WGS sequence"/>
</dbReference>
<dbReference type="EMBL" id="VIFM01000422">
    <property type="protein sequence ID" value="TQF08918.1"/>
    <property type="molecule type" value="Genomic_DNA"/>
</dbReference>
<dbReference type="OrthoDB" id="4556966at2"/>
<proteinExistence type="predicted"/>
<dbReference type="InterPro" id="IPR046480">
    <property type="entry name" value="DUF6573"/>
</dbReference>
<organism evidence="1 2">
    <name type="scientific">Myxococcus llanfairpwllgwyngyllgogerychwyrndrobwllllantysiliogogogochensis</name>
    <dbReference type="NCBI Taxonomy" id="2590453"/>
    <lineage>
        <taxon>Bacteria</taxon>
        <taxon>Pseudomonadati</taxon>
        <taxon>Myxococcota</taxon>
        <taxon>Myxococcia</taxon>
        <taxon>Myxococcales</taxon>
        <taxon>Cystobacterineae</taxon>
        <taxon>Myxococcaceae</taxon>
        <taxon>Myxococcus</taxon>
    </lineage>
</organism>
<dbReference type="RefSeq" id="WP_141649217.1">
    <property type="nucleotide sequence ID" value="NZ_VIFM01000422.1"/>
</dbReference>
<protein>
    <submittedName>
        <fullName evidence="1">Uncharacterized protein</fullName>
    </submittedName>
</protein>
<sequence length="130" mass="14174">MNDDDPPLIHGYSRAEALNDGVLRDVTLTAREAGFRLPVAVTARVWGDYVAVPPLLGGTQDEAGRLWDICWMASVAVRSVPRHGPATDSITFQLYVQMAPQLRDLVTLRCCLGPGDNAEPVITIMTPDED</sequence>
<keyword evidence="2" id="KW-1185">Reference proteome</keyword>
<gene>
    <name evidence="1" type="ORF">FJV41_47375</name>
</gene>
<name>A0A540WIS1_9BACT</name>
<dbReference type="Pfam" id="PF20213">
    <property type="entry name" value="DUF6573"/>
    <property type="match status" value="1"/>
</dbReference>
<comment type="caution">
    <text evidence="1">The sequence shown here is derived from an EMBL/GenBank/DDBJ whole genome shotgun (WGS) entry which is preliminary data.</text>
</comment>